<organism evidence="3 4">
    <name type="scientific">Prevotella herbatica</name>
    <dbReference type="NCBI Taxonomy" id="2801997"/>
    <lineage>
        <taxon>Bacteria</taxon>
        <taxon>Pseudomonadati</taxon>
        <taxon>Bacteroidota</taxon>
        <taxon>Bacteroidia</taxon>
        <taxon>Bacteroidales</taxon>
        <taxon>Prevotellaceae</taxon>
        <taxon>Prevotella</taxon>
    </lineage>
</organism>
<keyword evidence="4" id="KW-1185">Reference proteome</keyword>
<feature type="domain" description="Alkyl hydroperoxide reductase subunit C/ Thiol specific antioxidant" evidence="1">
    <location>
        <begin position="199"/>
        <end position="301"/>
    </location>
</feature>
<dbReference type="Pfam" id="PF00578">
    <property type="entry name" value="AhpC-TSA"/>
    <property type="match status" value="1"/>
</dbReference>
<evidence type="ECO:0000313" key="3">
    <source>
        <dbReference type="EMBL" id="BCS85190.1"/>
    </source>
</evidence>
<evidence type="ECO:0000259" key="2">
    <source>
        <dbReference type="Pfam" id="PF14289"/>
    </source>
</evidence>
<dbReference type="RefSeq" id="WP_207155348.1">
    <property type="nucleotide sequence ID" value="NZ_AP024484.1"/>
</dbReference>
<sequence>MKQISFLILFTLVLVSCGTDNHHFEIEGRLTNLNQGEFYVYSPDGGLSGIDTIKVEGGRFSYEMPCENECVLVVVFPNFSEQAIFAKPGKSVDVKGDASHLKELEVTGTDDNELMTKFRHQISNASPPEISKYASMFIGDHPESPVGAFIVSQYILKSQQPDYKKAMKLLGILHNQQPRNGYVNHLIAQVKTISDAESGNSIANFTAYDINGKAVSSSTLKSSPIALIYTWASWSFESTDMQRRLKDMNDKAAGKLQIVGICLDASKADCKRNISQNQINWPIICDEQMFESSLVKKLGLLAVPDNILMQNGRIVARGLSVNDLTQRLGKMI</sequence>
<gene>
    <name evidence="3" type="ORF">prwr041_10830</name>
</gene>
<dbReference type="SUPFAM" id="SSF52833">
    <property type="entry name" value="Thioredoxin-like"/>
    <property type="match status" value="1"/>
</dbReference>
<name>A0ABN6EJ77_9BACT</name>
<dbReference type="InterPro" id="IPR025380">
    <property type="entry name" value="DUF4369"/>
</dbReference>
<reference evidence="3 4" key="1">
    <citation type="journal article" date="2022" name="Int. J. Syst. Evol. Microbiol.">
        <title>Prevotella herbatica sp. nov., a plant polysaccharide-decomposing anaerobic bacterium isolated from a methanogenic reactor.</title>
        <authorList>
            <person name="Uek A."/>
            <person name="Tonouchi A."/>
            <person name="Kaku N."/>
            <person name="Ueki K."/>
        </authorList>
    </citation>
    <scope>NUCLEOTIDE SEQUENCE [LARGE SCALE GENOMIC DNA]</scope>
    <source>
        <strain evidence="3 4">WR041</strain>
    </source>
</reference>
<proteinExistence type="predicted"/>
<dbReference type="Gene3D" id="3.40.30.10">
    <property type="entry name" value="Glutaredoxin"/>
    <property type="match status" value="1"/>
</dbReference>
<dbReference type="Proteomes" id="UP001319045">
    <property type="component" value="Chromosome"/>
</dbReference>
<evidence type="ECO:0000313" key="4">
    <source>
        <dbReference type="Proteomes" id="UP001319045"/>
    </source>
</evidence>
<evidence type="ECO:0000259" key="1">
    <source>
        <dbReference type="Pfam" id="PF00578"/>
    </source>
</evidence>
<protein>
    <submittedName>
        <fullName evidence="3">AhpC/TSA family protein</fullName>
    </submittedName>
</protein>
<feature type="domain" description="DUF4369" evidence="2">
    <location>
        <begin position="24"/>
        <end position="115"/>
    </location>
</feature>
<accession>A0ABN6EJ77</accession>
<dbReference type="Pfam" id="PF14289">
    <property type="entry name" value="DUF4369"/>
    <property type="match status" value="1"/>
</dbReference>
<dbReference type="InterPro" id="IPR036249">
    <property type="entry name" value="Thioredoxin-like_sf"/>
</dbReference>
<dbReference type="InterPro" id="IPR000866">
    <property type="entry name" value="AhpC/TSA"/>
</dbReference>
<dbReference type="PROSITE" id="PS51257">
    <property type="entry name" value="PROKAR_LIPOPROTEIN"/>
    <property type="match status" value="1"/>
</dbReference>
<dbReference type="EMBL" id="AP024484">
    <property type="protein sequence ID" value="BCS85190.1"/>
    <property type="molecule type" value="Genomic_DNA"/>
</dbReference>